<dbReference type="Proteomes" id="UP000011693">
    <property type="component" value="Unassembled WGS sequence"/>
</dbReference>
<sequence length="499" mass="54045">MQWTMIGRDCCRWGAVSQRGQSALLGFVLLVGMVAAVSVGVLLVAGETITGAEQQAETERVEQAFVEMSQQLSSTAMNSDITQSMDIEAGENGAMVLKDTGKIHIYGSSFDENISIGAIEYEGENGDRIAYQAGGVFRETMDQTRVVSAPPVHFEDQTLTFPVVELDDEGVLDSGSMQLDHDGTTLISDSDVIENDVVTINITSQYYKGWEDYFERQAGENAITESAAINETHGYVTVKLGYTGIEAVFENTVVSDEKPAEPNNPNAGIHGNKMYGDEVDIDPIDSEIESMVKNAETEYDELPTDSQQITAGKYYVGDSFDTTSYDVNEFDVSNGNITVVVDGNLEIYDEIRVDGWEETAGEVQFYTNGSFDLNADMYVGESAYSPGAGQGSEPDESNLHARYLQVYGTSDFEMQLGGNDHYEGIIYAPGGTVKSDGGGGTADIYGSVVTGTVDISGGNSEIWHDSDLTDFEPRMENGGQLPPQITYLNVVKHNVAVDS</sequence>
<keyword evidence="2" id="KW-0472">Membrane</keyword>
<name>M0AGQ8_9EURY</name>
<accession>M0AGQ8</accession>
<dbReference type="PATRIC" id="fig|1227492.4.peg.2558"/>
<dbReference type="InterPro" id="IPR055729">
    <property type="entry name" value="DUF7305"/>
</dbReference>
<keyword evidence="2" id="KW-0812">Transmembrane</keyword>
<feature type="domain" description="DUF7305" evidence="3">
    <location>
        <begin position="275"/>
        <end position="470"/>
    </location>
</feature>
<evidence type="ECO:0000259" key="3">
    <source>
        <dbReference type="Pfam" id="PF23981"/>
    </source>
</evidence>
<proteinExistence type="predicted"/>
<comment type="caution">
    <text evidence="4">The sequence shown here is derived from an EMBL/GenBank/DDBJ whole genome shotgun (WGS) entry which is preliminary data.</text>
</comment>
<protein>
    <recommendedName>
        <fullName evidence="3">DUF7305 domain-containing protein</fullName>
    </recommendedName>
</protein>
<dbReference type="Pfam" id="PF23960">
    <property type="entry name" value="DUF7289"/>
    <property type="match status" value="1"/>
</dbReference>
<reference evidence="4 5" key="1">
    <citation type="journal article" date="2014" name="PLoS Genet.">
        <title>Phylogenetically driven sequencing of extremely halophilic archaea reveals strategies for static and dynamic osmo-response.</title>
        <authorList>
            <person name="Becker E.A."/>
            <person name="Seitzer P.M."/>
            <person name="Tritt A."/>
            <person name="Larsen D."/>
            <person name="Krusor M."/>
            <person name="Yao A.I."/>
            <person name="Wu D."/>
            <person name="Madern D."/>
            <person name="Eisen J.A."/>
            <person name="Darling A.E."/>
            <person name="Facciotti M.T."/>
        </authorList>
    </citation>
    <scope>NUCLEOTIDE SEQUENCE [LARGE SCALE GENOMIC DNA]</scope>
    <source>
        <strain evidence="4 5">JCM 10990</strain>
    </source>
</reference>
<feature type="transmembrane region" description="Helical" evidence="2">
    <location>
        <begin position="22"/>
        <end position="45"/>
    </location>
</feature>
<keyword evidence="5" id="KW-1185">Reference proteome</keyword>
<keyword evidence="2" id="KW-1133">Transmembrane helix</keyword>
<gene>
    <name evidence="4" type="ORF">C482_12949</name>
</gene>
<dbReference type="Pfam" id="PF23981">
    <property type="entry name" value="DUF7305"/>
    <property type="match status" value="1"/>
</dbReference>
<dbReference type="AlphaFoldDB" id="M0AGQ8"/>
<organism evidence="4 5">
    <name type="scientific">Natrialba chahannaoensis JCM 10990</name>
    <dbReference type="NCBI Taxonomy" id="1227492"/>
    <lineage>
        <taxon>Archaea</taxon>
        <taxon>Methanobacteriati</taxon>
        <taxon>Methanobacteriota</taxon>
        <taxon>Stenosarchaea group</taxon>
        <taxon>Halobacteria</taxon>
        <taxon>Halobacteriales</taxon>
        <taxon>Natrialbaceae</taxon>
        <taxon>Natrialba</taxon>
    </lineage>
</organism>
<feature type="region of interest" description="Disordered" evidence="1">
    <location>
        <begin position="256"/>
        <end position="276"/>
    </location>
</feature>
<evidence type="ECO:0000256" key="2">
    <source>
        <dbReference type="SAM" id="Phobius"/>
    </source>
</evidence>
<evidence type="ECO:0000313" key="4">
    <source>
        <dbReference type="EMBL" id="ELY97531.1"/>
    </source>
</evidence>
<dbReference type="EMBL" id="AOIN01000067">
    <property type="protein sequence ID" value="ELY97531.1"/>
    <property type="molecule type" value="Genomic_DNA"/>
</dbReference>
<evidence type="ECO:0000313" key="5">
    <source>
        <dbReference type="Proteomes" id="UP000011693"/>
    </source>
</evidence>
<dbReference type="InterPro" id="IPR055713">
    <property type="entry name" value="DUF7289"/>
</dbReference>
<evidence type="ECO:0000256" key="1">
    <source>
        <dbReference type="SAM" id="MobiDB-lite"/>
    </source>
</evidence>